<organism evidence="1 2">
    <name type="scientific">Dendrobium thyrsiflorum</name>
    <name type="common">Pinecone-like raceme dendrobium</name>
    <name type="synonym">Orchid</name>
    <dbReference type="NCBI Taxonomy" id="117978"/>
    <lineage>
        <taxon>Eukaryota</taxon>
        <taxon>Viridiplantae</taxon>
        <taxon>Streptophyta</taxon>
        <taxon>Embryophyta</taxon>
        <taxon>Tracheophyta</taxon>
        <taxon>Spermatophyta</taxon>
        <taxon>Magnoliopsida</taxon>
        <taxon>Liliopsida</taxon>
        <taxon>Asparagales</taxon>
        <taxon>Orchidaceae</taxon>
        <taxon>Epidendroideae</taxon>
        <taxon>Malaxideae</taxon>
        <taxon>Dendrobiinae</taxon>
        <taxon>Dendrobium</taxon>
    </lineage>
</organism>
<dbReference type="Pfam" id="PF24904">
    <property type="entry name" value="RVE6"/>
    <property type="match status" value="1"/>
</dbReference>
<proteinExistence type="predicted"/>
<keyword evidence="2" id="KW-1185">Reference proteome</keyword>
<evidence type="ECO:0000313" key="2">
    <source>
        <dbReference type="Proteomes" id="UP001552299"/>
    </source>
</evidence>
<gene>
    <name evidence="1" type="ORF">M5K25_013693</name>
</gene>
<protein>
    <submittedName>
        <fullName evidence="1">Uncharacterized protein</fullName>
    </submittedName>
</protein>
<dbReference type="Proteomes" id="UP001552299">
    <property type="component" value="Unassembled WGS sequence"/>
</dbReference>
<dbReference type="AlphaFoldDB" id="A0ABD0UTZ7"/>
<name>A0ABD0UTZ7_DENTH</name>
<reference evidence="1 2" key="1">
    <citation type="journal article" date="2024" name="Plant Biotechnol. J.">
        <title>Dendrobium thyrsiflorum genome and its molecular insights into genes involved in important horticultural traits.</title>
        <authorList>
            <person name="Chen B."/>
            <person name="Wang J.Y."/>
            <person name="Zheng P.J."/>
            <person name="Li K.L."/>
            <person name="Liang Y.M."/>
            <person name="Chen X.F."/>
            <person name="Zhang C."/>
            <person name="Zhao X."/>
            <person name="He X."/>
            <person name="Zhang G.Q."/>
            <person name="Liu Z.J."/>
            <person name="Xu Q."/>
        </authorList>
    </citation>
    <scope>NUCLEOTIDE SEQUENCE [LARGE SCALE GENOMIC DNA]</scope>
    <source>
        <strain evidence="1">GZMU011</strain>
    </source>
</reference>
<comment type="caution">
    <text evidence="1">The sequence shown here is derived from an EMBL/GenBank/DDBJ whole genome shotgun (WGS) entry which is preliminary data.</text>
</comment>
<dbReference type="EMBL" id="JANQDX010000011">
    <property type="protein sequence ID" value="KAL0916201.1"/>
    <property type="molecule type" value="Genomic_DNA"/>
</dbReference>
<sequence>MCSSLLVSFSDRPNNPSKWWLICAATNFIGNIFVPNKRGHLQNLMEMDPIDIETVSSSP</sequence>
<accession>A0ABD0UTZ7</accession>
<evidence type="ECO:0000313" key="1">
    <source>
        <dbReference type="EMBL" id="KAL0916201.1"/>
    </source>
</evidence>